<organism evidence="1 3">
    <name type="scientific">Didymodactylos carnosus</name>
    <dbReference type="NCBI Taxonomy" id="1234261"/>
    <lineage>
        <taxon>Eukaryota</taxon>
        <taxon>Metazoa</taxon>
        <taxon>Spiralia</taxon>
        <taxon>Gnathifera</taxon>
        <taxon>Rotifera</taxon>
        <taxon>Eurotatoria</taxon>
        <taxon>Bdelloidea</taxon>
        <taxon>Philodinida</taxon>
        <taxon>Philodinidae</taxon>
        <taxon>Didymodactylos</taxon>
    </lineage>
</organism>
<sequence>MKTSSTDPTAASTSATIETTIAMTSDAPSSAITTTNVFVSTTSTISTVISTATTTNALSGVITTTDAFTSAISTTSTVISTATTTSAPTSAITTTDLKPNASNITWLMSTFAAANQTTISLSSPTFMDIDDQNNLVVLGYYGNLFQMNRTTMSVIRSSNLGIDSAAFTYSNGYYFIEFEGSYPLIYIYSTRNLTNFIAFINGTASNCYFRQVAFLQNNTIMVATVEALNTIQFYQISFSSFSTTLLFSIPALHSAPYSLYKVNDIFLYLVHYSTATPIYILSYNNSNNWTLRALNATKPAASETSAQMTIDPYGRIWLAIHNFGVRVFDSTASVLLYSWPISTGLGGILLMDNYELFLADYDNNKIYRYKPNIN</sequence>
<dbReference type="EMBL" id="CAJOBC010007252">
    <property type="protein sequence ID" value="CAF3925853.1"/>
    <property type="molecule type" value="Genomic_DNA"/>
</dbReference>
<evidence type="ECO:0000313" key="2">
    <source>
        <dbReference type="EMBL" id="CAF3925853.1"/>
    </source>
</evidence>
<name>A0A814TJN3_9BILA</name>
<evidence type="ECO:0000313" key="3">
    <source>
        <dbReference type="Proteomes" id="UP000663829"/>
    </source>
</evidence>
<evidence type="ECO:0000313" key="1">
    <source>
        <dbReference type="EMBL" id="CAF1162294.1"/>
    </source>
</evidence>
<keyword evidence="3" id="KW-1185">Reference proteome</keyword>
<gene>
    <name evidence="1" type="ORF">GPM918_LOCUS21741</name>
    <name evidence="2" type="ORF">SRO942_LOCUS21739</name>
</gene>
<protein>
    <submittedName>
        <fullName evidence="1">Uncharacterized protein</fullName>
    </submittedName>
</protein>
<proteinExistence type="predicted"/>
<reference evidence="1" key="1">
    <citation type="submission" date="2021-02" db="EMBL/GenBank/DDBJ databases">
        <authorList>
            <person name="Nowell W R."/>
        </authorList>
    </citation>
    <scope>NUCLEOTIDE SEQUENCE</scope>
</reference>
<dbReference type="EMBL" id="CAJNOQ010007253">
    <property type="protein sequence ID" value="CAF1162294.1"/>
    <property type="molecule type" value="Genomic_DNA"/>
</dbReference>
<dbReference type="SUPFAM" id="SSF101898">
    <property type="entry name" value="NHL repeat"/>
    <property type="match status" value="1"/>
</dbReference>
<dbReference type="AlphaFoldDB" id="A0A814TJN3"/>
<comment type="caution">
    <text evidence="1">The sequence shown here is derived from an EMBL/GenBank/DDBJ whole genome shotgun (WGS) entry which is preliminary data.</text>
</comment>
<dbReference type="Proteomes" id="UP000681722">
    <property type="component" value="Unassembled WGS sequence"/>
</dbReference>
<dbReference type="Proteomes" id="UP000663829">
    <property type="component" value="Unassembled WGS sequence"/>
</dbReference>
<accession>A0A814TJN3</accession>